<proteinExistence type="inferred from homology"/>
<dbReference type="GO" id="GO:0046872">
    <property type="term" value="F:metal ion binding"/>
    <property type="evidence" value="ECO:0007669"/>
    <property type="project" value="InterPro"/>
</dbReference>
<dbReference type="AlphaFoldDB" id="A0A5J4Q483"/>
<dbReference type="Gene3D" id="3.40.50.1980">
    <property type="entry name" value="Nitrogenase molybdenum iron protein domain"/>
    <property type="match status" value="2"/>
</dbReference>
<evidence type="ECO:0000256" key="3">
    <source>
        <dbReference type="ARBA" id="ARBA00022729"/>
    </source>
</evidence>
<dbReference type="PANTHER" id="PTHR42953">
    <property type="entry name" value="HIGH-AFFINITY ZINC UPTAKE SYSTEM PROTEIN ZNUA-RELATED"/>
    <property type="match status" value="1"/>
</dbReference>
<keyword evidence="2" id="KW-0813">Transport</keyword>
<name>A0A5J4Q483_9ZZZZ</name>
<dbReference type="EMBL" id="SNRY01005100">
    <property type="protein sequence ID" value="KAA6315838.1"/>
    <property type="molecule type" value="Genomic_DNA"/>
</dbReference>
<organism evidence="4">
    <name type="scientific">termite gut metagenome</name>
    <dbReference type="NCBI Taxonomy" id="433724"/>
    <lineage>
        <taxon>unclassified sequences</taxon>
        <taxon>metagenomes</taxon>
        <taxon>organismal metagenomes</taxon>
    </lineage>
</organism>
<dbReference type="SUPFAM" id="SSF53807">
    <property type="entry name" value="Helical backbone' metal receptor"/>
    <property type="match status" value="1"/>
</dbReference>
<dbReference type="InterPro" id="IPR006127">
    <property type="entry name" value="ZnuA-like"/>
</dbReference>
<dbReference type="PANTHER" id="PTHR42953:SF3">
    <property type="entry name" value="HIGH-AFFINITY ZINC UPTAKE SYSTEM PROTEIN ZNUA"/>
    <property type="match status" value="1"/>
</dbReference>
<protein>
    <submittedName>
        <fullName evidence="4">Zinc transport system substrate-binding protein</fullName>
    </submittedName>
</protein>
<dbReference type="InterPro" id="IPR006129">
    <property type="entry name" value="AdhesinB"/>
</dbReference>
<keyword evidence="3" id="KW-0732">Signal</keyword>
<dbReference type="PROSITE" id="PS51257">
    <property type="entry name" value="PROKAR_LIPOPROTEIN"/>
    <property type="match status" value="1"/>
</dbReference>
<accession>A0A5J4Q483</accession>
<evidence type="ECO:0000256" key="2">
    <source>
        <dbReference type="ARBA" id="ARBA00022448"/>
    </source>
</evidence>
<dbReference type="GO" id="GO:0007155">
    <property type="term" value="P:cell adhesion"/>
    <property type="evidence" value="ECO:0007669"/>
    <property type="project" value="InterPro"/>
</dbReference>
<evidence type="ECO:0000313" key="4">
    <source>
        <dbReference type="EMBL" id="KAA6315838.1"/>
    </source>
</evidence>
<comment type="caution">
    <text evidence="4">The sequence shown here is derived from an EMBL/GenBank/DDBJ whole genome shotgun (WGS) entry which is preliminary data.</text>
</comment>
<gene>
    <name evidence="4" type="ORF">EZS27_033763</name>
</gene>
<dbReference type="PRINTS" id="PR00691">
    <property type="entry name" value="ADHESINB"/>
</dbReference>
<dbReference type="InterPro" id="IPR050492">
    <property type="entry name" value="Bact_metal-bind_prot9"/>
</dbReference>
<sequence>MKYLIGYGIILTLLTACSVSEKSETQRIITVTIEPQRYFTEAIAGDKFTVISMVPKGNNPETYDPTPKQLMELSKSAAYFRIGYIGFELSWMDRLISNVPHIRVFDTSKDIRFIRDTTHGSSFKNNMEPHIWCSSVNARIIARNTFDALCDLDKENKHYYLSRYDSLCQRIERTDSIIRGILEEKADRAFMIYHPTLSYYARDYGLSQICIEKDGKEPSPAHLKDLIERCKLERVRTIFIQPEFDCHNAETIAKETNTTLFSINPLSSNWEKEMIQVSEKLMKSVVH</sequence>
<dbReference type="Pfam" id="PF01297">
    <property type="entry name" value="ZnuA"/>
    <property type="match status" value="1"/>
</dbReference>
<comment type="similarity">
    <text evidence="1">Belongs to the bacterial solute-binding protein 9 family.</text>
</comment>
<dbReference type="GO" id="GO:0030001">
    <property type="term" value="P:metal ion transport"/>
    <property type="evidence" value="ECO:0007669"/>
    <property type="project" value="InterPro"/>
</dbReference>
<reference evidence="4" key="1">
    <citation type="submission" date="2019-03" db="EMBL/GenBank/DDBJ databases">
        <title>Single cell metagenomics reveals metabolic interactions within the superorganism composed of flagellate Streblomastix strix and complex community of Bacteroidetes bacteria on its surface.</title>
        <authorList>
            <person name="Treitli S.C."/>
            <person name="Kolisko M."/>
            <person name="Husnik F."/>
            <person name="Keeling P."/>
            <person name="Hampl V."/>
        </authorList>
    </citation>
    <scope>NUCLEOTIDE SEQUENCE</scope>
    <source>
        <strain evidence="4">STM</strain>
    </source>
</reference>
<evidence type="ECO:0000256" key="1">
    <source>
        <dbReference type="ARBA" id="ARBA00011028"/>
    </source>
</evidence>